<gene>
    <name evidence="1" type="ORF">NQ176_g2582</name>
</gene>
<accession>A0ACC1NN70</accession>
<sequence>MESKPKKHCWECRRRCLVCDFTLPGCNRCRKDGVDCPGYGASKPKRLRWVKPGEISSKTRKVKSTLQTSPTPKRMLSASMNELVPMVLQQPPLMTDAKELLDAVEYYNTQIYLDMLPMEALSTNPWLFPLSPSHVQRGITRPDYVRFSLIGMTLGYRINQTTDRNQQEFLAKSYCEYRGRVIQSLTRSIQAQYNQPNDLILAGIMALLLADAQHGVSLNPRCHLEAIFRIISLRGGVGKVLEAEHLDSFLTCFMFTAVFANTSAPAHDLLMTETQVNGLQDVIRQSNGQMFKFSACPLNLFSAIACTSNLRHRAAYFEASSAETLYDEAMANLRSIEQFSLVEWSASKPVCKPEWELLGIIYQSAAALYCISSMQSLSVFPSTTRLNTHLDTLTSRLEEHLQTAFLSPRVDRFLFWPLMVLGVAAARGSDAMRISVARELSRMSFRMGTCVPFITKGLLEKFWGSGETHWDACFNHPYVLTTQIAFDTSRLGHG</sequence>
<evidence type="ECO:0000313" key="1">
    <source>
        <dbReference type="EMBL" id="KAJ2980533.1"/>
    </source>
</evidence>
<keyword evidence="2" id="KW-1185">Reference proteome</keyword>
<organism evidence="1 2">
    <name type="scientific">Zarea fungicola</name>
    <dbReference type="NCBI Taxonomy" id="93591"/>
    <lineage>
        <taxon>Eukaryota</taxon>
        <taxon>Fungi</taxon>
        <taxon>Dikarya</taxon>
        <taxon>Ascomycota</taxon>
        <taxon>Pezizomycotina</taxon>
        <taxon>Sordariomycetes</taxon>
        <taxon>Hypocreomycetidae</taxon>
        <taxon>Hypocreales</taxon>
        <taxon>Cordycipitaceae</taxon>
        <taxon>Zarea</taxon>
    </lineage>
</organism>
<proteinExistence type="predicted"/>
<dbReference type="EMBL" id="JANJQO010000192">
    <property type="protein sequence ID" value="KAJ2980533.1"/>
    <property type="molecule type" value="Genomic_DNA"/>
</dbReference>
<reference evidence="1" key="1">
    <citation type="submission" date="2022-08" db="EMBL/GenBank/DDBJ databases">
        <title>Genome Sequence of Lecanicillium fungicola.</title>
        <authorList>
            <person name="Buettner E."/>
        </authorList>
    </citation>
    <scope>NUCLEOTIDE SEQUENCE</scope>
    <source>
        <strain evidence="1">Babe33</strain>
    </source>
</reference>
<dbReference type="Proteomes" id="UP001143910">
    <property type="component" value="Unassembled WGS sequence"/>
</dbReference>
<protein>
    <submittedName>
        <fullName evidence="1">Uncharacterized protein</fullName>
    </submittedName>
</protein>
<evidence type="ECO:0000313" key="2">
    <source>
        <dbReference type="Proteomes" id="UP001143910"/>
    </source>
</evidence>
<name>A0ACC1NN70_9HYPO</name>
<comment type="caution">
    <text evidence="1">The sequence shown here is derived from an EMBL/GenBank/DDBJ whole genome shotgun (WGS) entry which is preliminary data.</text>
</comment>